<name>A0A562SWT8_9BACT</name>
<dbReference type="GO" id="GO:0004180">
    <property type="term" value="F:carboxypeptidase activity"/>
    <property type="evidence" value="ECO:0007669"/>
    <property type="project" value="UniProtKB-KW"/>
</dbReference>
<proteinExistence type="predicted"/>
<dbReference type="InterPro" id="IPR008969">
    <property type="entry name" value="CarboxyPept-like_regulatory"/>
</dbReference>
<dbReference type="Gene3D" id="3.30.1150.10">
    <property type="match status" value="1"/>
</dbReference>
<keyword evidence="2" id="KW-0378">Hydrolase</keyword>
<dbReference type="Proteomes" id="UP000316167">
    <property type="component" value="Unassembled WGS sequence"/>
</dbReference>
<feature type="transmembrane region" description="Helical" evidence="1">
    <location>
        <begin position="79"/>
        <end position="100"/>
    </location>
</feature>
<sequence length="424" mass="47029">MMNHSAHDIERYLNRQMNAAEMHAFEKAMMDDPFLADAVDGYRTVVPQQTIQHDLAELQQRINNKKENGKLITGFFKPWMQLAAVAIILLATAVTLYRVLNKPEVTDTAVVVPKQTEPAAPVTKKPTKVDSSTIAVADVPVPFVNTPVRPKQEKQATVPSVSPAETFAIAETKPVVKDSNSNDVAMNTTAAAPPSVAAAANEIQQNNNKAARMQMKAKSVPVKLNRFAGVVVDENNQPLPFANIVEVKSGVGTYADAKGNFVMVAGDSVLSIETRSVGYSTANVQIRSSNQQKIVLRDEAVSYGYLSKEQLFERNKQRNSRMKEELIEMESEPLDGWDNYSTYVLNNTRNSRFTDEKVRLQDKSSVKEVEVSFDVLPDGNIANFKVERSNCATCNSEAIRVLKEGPKWKSKSGKTERTRFTVQF</sequence>
<reference evidence="2 3" key="1">
    <citation type="journal article" date="2015" name="Stand. Genomic Sci.">
        <title>Genomic Encyclopedia of Bacterial and Archaeal Type Strains, Phase III: the genomes of soil and plant-associated and newly described type strains.</title>
        <authorList>
            <person name="Whitman W.B."/>
            <person name="Woyke T."/>
            <person name="Klenk H.P."/>
            <person name="Zhou Y."/>
            <person name="Lilburn T.G."/>
            <person name="Beck B.J."/>
            <person name="De Vos P."/>
            <person name="Vandamme P."/>
            <person name="Eisen J.A."/>
            <person name="Garrity G."/>
            <person name="Hugenholtz P."/>
            <person name="Kyrpides N.C."/>
        </authorList>
    </citation>
    <scope>NUCLEOTIDE SEQUENCE [LARGE SCALE GENOMIC DNA]</scope>
    <source>
        <strain evidence="2 3">CGMCC 1.7271</strain>
    </source>
</reference>
<dbReference type="OrthoDB" id="1112758at2"/>
<keyword evidence="1" id="KW-1133">Transmembrane helix</keyword>
<dbReference type="Pfam" id="PF13715">
    <property type="entry name" value="CarbopepD_reg_2"/>
    <property type="match status" value="1"/>
</dbReference>
<keyword evidence="2" id="KW-0121">Carboxypeptidase</keyword>
<keyword evidence="2" id="KW-0645">Protease</keyword>
<dbReference type="AlphaFoldDB" id="A0A562SWT8"/>
<dbReference type="SUPFAM" id="SSF49464">
    <property type="entry name" value="Carboxypeptidase regulatory domain-like"/>
    <property type="match status" value="1"/>
</dbReference>
<evidence type="ECO:0000313" key="2">
    <source>
        <dbReference type="EMBL" id="TWI85220.1"/>
    </source>
</evidence>
<organism evidence="2 3">
    <name type="scientific">Lacibacter cauensis</name>
    <dbReference type="NCBI Taxonomy" id="510947"/>
    <lineage>
        <taxon>Bacteria</taxon>
        <taxon>Pseudomonadati</taxon>
        <taxon>Bacteroidota</taxon>
        <taxon>Chitinophagia</taxon>
        <taxon>Chitinophagales</taxon>
        <taxon>Chitinophagaceae</taxon>
        <taxon>Lacibacter</taxon>
    </lineage>
</organism>
<evidence type="ECO:0000313" key="3">
    <source>
        <dbReference type="Proteomes" id="UP000316167"/>
    </source>
</evidence>
<gene>
    <name evidence="2" type="ORF">IQ13_0377</name>
</gene>
<keyword evidence="3" id="KW-1185">Reference proteome</keyword>
<dbReference type="RefSeq" id="WP_144883923.1">
    <property type="nucleotide sequence ID" value="NZ_VLLE01000002.1"/>
</dbReference>
<keyword evidence="1" id="KW-0812">Transmembrane</keyword>
<accession>A0A562SWT8</accession>
<evidence type="ECO:0000256" key="1">
    <source>
        <dbReference type="SAM" id="Phobius"/>
    </source>
</evidence>
<dbReference type="EMBL" id="VLLE01000002">
    <property type="protein sequence ID" value="TWI85220.1"/>
    <property type="molecule type" value="Genomic_DNA"/>
</dbReference>
<protein>
    <submittedName>
        <fullName evidence="2">Carboxypeptidase-like protein</fullName>
    </submittedName>
</protein>
<comment type="caution">
    <text evidence="2">The sequence shown here is derived from an EMBL/GenBank/DDBJ whole genome shotgun (WGS) entry which is preliminary data.</text>
</comment>
<keyword evidence="1" id="KW-0472">Membrane</keyword>